<proteinExistence type="predicted"/>
<accession>A0A6G0ZF01</accession>
<name>A0A6G0ZF01_APHCR</name>
<dbReference type="SUPFAM" id="SSF49785">
    <property type="entry name" value="Galactose-binding domain-like"/>
    <property type="match status" value="1"/>
</dbReference>
<reference evidence="3 4" key="1">
    <citation type="submission" date="2019-08" db="EMBL/GenBank/DDBJ databases">
        <title>Whole genome of Aphis craccivora.</title>
        <authorList>
            <person name="Voronova N.V."/>
            <person name="Shulinski R.S."/>
            <person name="Bandarenka Y.V."/>
            <person name="Zhorov D.G."/>
            <person name="Warner D."/>
        </authorList>
    </citation>
    <scope>NUCLEOTIDE SEQUENCE [LARGE SCALE GENOMIC DNA]</scope>
    <source>
        <strain evidence="3">180601</strain>
        <tissue evidence="3">Whole Body</tissue>
    </source>
</reference>
<keyword evidence="1" id="KW-0812">Transmembrane</keyword>
<feature type="domain" description="F5/8 type C" evidence="2">
    <location>
        <begin position="1"/>
        <end position="54"/>
    </location>
</feature>
<dbReference type="PROSITE" id="PS50022">
    <property type="entry name" value="FA58C_3"/>
    <property type="match status" value="1"/>
</dbReference>
<dbReference type="EMBL" id="VUJU01000628">
    <property type="protein sequence ID" value="KAF0769233.1"/>
    <property type="molecule type" value="Genomic_DNA"/>
</dbReference>
<evidence type="ECO:0000313" key="4">
    <source>
        <dbReference type="Proteomes" id="UP000478052"/>
    </source>
</evidence>
<dbReference type="OrthoDB" id="6071166at2759"/>
<sequence length="99" mass="11265">MISNDGRQYLEVNLQGLHAVTAIKSQGRYGNGSGKEFVEEIMIDYWRPGANKWTRWKGRDGKQASTSTAVLRILIDILLLLLYLSVEIPTDLTYKSFIM</sequence>
<feature type="transmembrane region" description="Helical" evidence="1">
    <location>
        <begin position="69"/>
        <end position="86"/>
    </location>
</feature>
<evidence type="ECO:0000256" key="1">
    <source>
        <dbReference type="SAM" id="Phobius"/>
    </source>
</evidence>
<comment type="caution">
    <text evidence="3">The sequence shown here is derived from an EMBL/GenBank/DDBJ whole genome shotgun (WGS) entry which is preliminary data.</text>
</comment>
<dbReference type="Proteomes" id="UP000478052">
    <property type="component" value="Unassembled WGS sequence"/>
</dbReference>
<protein>
    <submittedName>
        <fullName evidence="3">Discoidin domain-containing receptor 2</fullName>
    </submittedName>
</protein>
<organism evidence="3 4">
    <name type="scientific">Aphis craccivora</name>
    <name type="common">Cowpea aphid</name>
    <dbReference type="NCBI Taxonomy" id="307492"/>
    <lineage>
        <taxon>Eukaryota</taxon>
        <taxon>Metazoa</taxon>
        <taxon>Ecdysozoa</taxon>
        <taxon>Arthropoda</taxon>
        <taxon>Hexapoda</taxon>
        <taxon>Insecta</taxon>
        <taxon>Pterygota</taxon>
        <taxon>Neoptera</taxon>
        <taxon>Paraneoptera</taxon>
        <taxon>Hemiptera</taxon>
        <taxon>Sternorrhyncha</taxon>
        <taxon>Aphidomorpha</taxon>
        <taxon>Aphidoidea</taxon>
        <taxon>Aphididae</taxon>
        <taxon>Aphidini</taxon>
        <taxon>Aphis</taxon>
        <taxon>Aphis</taxon>
    </lineage>
</organism>
<keyword evidence="1" id="KW-0472">Membrane</keyword>
<dbReference type="InterPro" id="IPR008979">
    <property type="entry name" value="Galactose-bd-like_sf"/>
</dbReference>
<keyword evidence="3" id="KW-0675">Receptor</keyword>
<dbReference type="AlphaFoldDB" id="A0A6G0ZF01"/>
<gene>
    <name evidence="3" type="ORF">FWK35_00039248</name>
</gene>
<dbReference type="Gene3D" id="2.60.120.260">
    <property type="entry name" value="Galactose-binding domain-like"/>
    <property type="match status" value="1"/>
</dbReference>
<evidence type="ECO:0000259" key="2">
    <source>
        <dbReference type="PROSITE" id="PS50022"/>
    </source>
</evidence>
<keyword evidence="4" id="KW-1185">Reference proteome</keyword>
<dbReference type="InterPro" id="IPR000421">
    <property type="entry name" value="FA58C"/>
</dbReference>
<keyword evidence="1" id="KW-1133">Transmembrane helix</keyword>
<evidence type="ECO:0000313" key="3">
    <source>
        <dbReference type="EMBL" id="KAF0769233.1"/>
    </source>
</evidence>